<name>A0ABT9I5M7_9GAMM</name>
<evidence type="ECO:0008006" key="4">
    <source>
        <dbReference type="Google" id="ProtNLM"/>
    </source>
</evidence>
<evidence type="ECO:0000313" key="2">
    <source>
        <dbReference type="EMBL" id="MDP5138716.1"/>
    </source>
</evidence>
<feature type="transmembrane region" description="Helical" evidence="1">
    <location>
        <begin position="36"/>
        <end position="53"/>
    </location>
</feature>
<comment type="caution">
    <text evidence="2">The sequence shown here is derived from an EMBL/GenBank/DDBJ whole genome shotgun (WGS) entry which is preliminary data.</text>
</comment>
<sequence>NVTAIKNYKKTTLSRVITDFFYSLVSFHGGSVRKSGIVVFMIAASVVFIGGIFQRHAIACDILPLMNYQRLNSEVFLAGDFAEPQAQIISELIDSASERISHVYGKPISKPRFVITADIQSAANWGANETASMLRMPWRTCIIIGPKGQNVDVIAHERLHAEIQHRVGFFRLLKEIPVWFDEGAALTLDYRKPFLPENIDLPAEDITAVKKLKSGKSFFSNNIRQNYQASRIAVEPLIRPEQFFNDLEKIASGESFENVFLKANKSIQPTANASAD</sequence>
<dbReference type="Proteomes" id="UP001231109">
    <property type="component" value="Unassembled WGS sequence"/>
</dbReference>
<keyword evidence="1" id="KW-1133">Transmembrane helix</keyword>
<evidence type="ECO:0000313" key="3">
    <source>
        <dbReference type="Proteomes" id="UP001231109"/>
    </source>
</evidence>
<keyword evidence="1" id="KW-0812">Transmembrane</keyword>
<protein>
    <recommendedName>
        <fullName evidence="4">MacB-like periplasmic core domain-containing protein</fullName>
    </recommendedName>
</protein>
<organism evidence="2 3">
    <name type="scientific">Rheinheimera baltica</name>
    <dbReference type="NCBI Taxonomy" id="67576"/>
    <lineage>
        <taxon>Bacteria</taxon>
        <taxon>Pseudomonadati</taxon>
        <taxon>Pseudomonadota</taxon>
        <taxon>Gammaproteobacteria</taxon>
        <taxon>Chromatiales</taxon>
        <taxon>Chromatiaceae</taxon>
        <taxon>Rheinheimera</taxon>
    </lineage>
</organism>
<keyword evidence="1" id="KW-0472">Membrane</keyword>
<gene>
    <name evidence="2" type="ORF">ORJ04_22465</name>
</gene>
<feature type="non-terminal residue" evidence="2">
    <location>
        <position position="1"/>
    </location>
</feature>
<dbReference type="EMBL" id="JAPJDZ010000260">
    <property type="protein sequence ID" value="MDP5138716.1"/>
    <property type="molecule type" value="Genomic_DNA"/>
</dbReference>
<accession>A0ABT9I5M7</accession>
<dbReference type="RefSeq" id="WP_305977818.1">
    <property type="nucleotide sequence ID" value="NZ_JAPJDZ010000260.1"/>
</dbReference>
<reference evidence="2 3" key="1">
    <citation type="submission" date="2022-11" db="EMBL/GenBank/DDBJ databases">
        <title>Viruses from the air-sea interface of a natural surface slick.</title>
        <authorList>
            <person name="Rahlff J."/>
            <person name="Holmfeldt K."/>
        </authorList>
    </citation>
    <scope>NUCLEOTIDE SEQUENCE [LARGE SCALE GENOMIC DNA]</scope>
    <source>
        <strain evidence="2 3">SMS4</strain>
    </source>
</reference>
<evidence type="ECO:0000256" key="1">
    <source>
        <dbReference type="SAM" id="Phobius"/>
    </source>
</evidence>
<proteinExistence type="predicted"/>
<keyword evidence="3" id="KW-1185">Reference proteome</keyword>